<feature type="transmembrane region" description="Helical" evidence="1">
    <location>
        <begin position="12"/>
        <end position="29"/>
    </location>
</feature>
<keyword evidence="1" id="KW-0472">Membrane</keyword>
<proteinExistence type="predicted"/>
<protein>
    <submittedName>
        <fullName evidence="2">Uncharacterized protein</fullName>
    </submittedName>
</protein>
<evidence type="ECO:0000256" key="1">
    <source>
        <dbReference type="SAM" id="Phobius"/>
    </source>
</evidence>
<comment type="caution">
    <text evidence="2">The sequence shown here is derived from an EMBL/GenBank/DDBJ whole genome shotgun (WGS) entry which is preliminary data.</text>
</comment>
<gene>
    <name evidence="2" type="ORF">GCM10022222_18230</name>
</gene>
<keyword evidence="1" id="KW-1133">Transmembrane helix</keyword>
<evidence type="ECO:0000313" key="2">
    <source>
        <dbReference type="EMBL" id="GAA3534991.1"/>
    </source>
</evidence>
<accession>A0ABP6VJI9</accession>
<keyword evidence="3" id="KW-1185">Reference proteome</keyword>
<dbReference type="EMBL" id="BAAAZN010000003">
    <property type="protein sequence ID" value="GAA3534991.1"/>
    <property type="molecule type" value="Genomic_DNA"/>
</dbReference>
<organism evidence="2 3">
    <name type="scientific">Amycolatopsis ultiminotia</name>
    <dbReference type="NCBI Taxonomy" id="543629"/>
    <lineage>
        <taxon>Bacteria</taxon>
        <taxon>Bacillati</taxon>
        <taxon>Actinomycetota</taxon>
        <taxon>Actinomycetes</taxon>
        <taxon>Pseudonocardiales</taxon>
        <taxon>Pseudonocardiaceae</taxon>
        <taxon>Amycolatopsis</taxon>
    </lineage>
</organism>
<keyword evidence="1" id="KW-0812">Transmembrane</keyword>
<evidence type="ECO:0000313" key="3">
    <source>
        <dbReference type="Proteomes" id="UP001500689"/>
    </source>
</evidence>
<reference evidence="3" key="1">
    <citation type="journal article" date="2019" name="Int. J. Syst. Evol. Microbiol.">
        <title>The Global Catalogue of Microorganisms (GCM) 10K type strain sequencing project: providing services to taxonomists for standard genome sequencing and annotation.</title>
        <authorList>
            <consortium name="The Broad Institute Genomics Platform"/>
            <consortium name="The Broad Institute Genome Sequencing Center for Infectious Disease"/>
            <person name="Wu L."/>
            <person name="Ma J."/>
        </authorList>
    </citation>
    <scope>NUCLEOTIDE SEQUENCE [LARGE SCALE GENOMIC DNA]</scope>
    <source>
        <strain evidence="3">JCM 16898</strain>
    </source>
</reference>
<sequence length="56" mass="6229">MAPERAQRHRKIIWFNALLTVGLMTAVVLEAWPLPVLFATAFAIAVLVNYTCWSAG</sequence>
<feature type="transmembrane region" description="Helical" evidence="1">
    <location>
        <begin position="35"/>
        <end position="53"/>
    </location>
</feature>
<name>A0ABP6VJI9_9PSEU</name>
<dbReference type="RefSeq" id="WP_344857484.1">
    <property type="nucleotide sequence ID" value="NZ_BAAAZN010000003.1"/>
</dbReference>
<dbReference type="Proteomes" id="UP001500689">
    <property type="component" value="Unassembled WGS sequence"/>
</dbReference>